<name>A0A1H6CA41_9BACT</name>
<dbReference type="EMBL" id="FNVA01000009">
    <property type="protein sequence ID" value="SEG69830.1"/>
    <property type="molecule type" value="Genomic_DNA"/>
</dbReference>
<protein>
    <submittedName>
        <fullName evidence="2">Uncharacterized protein</fullName>
    </submittedName>
</protein>
<dbReference type="AlphaFoldDB" id="A0A1H6CA41"/>
<evidence type="ECO:0000313" key="3">
    <source>
        <dbReference type="Proteomes" id="UP000236728"/>
    </source>
</evidence>
<feature type="transmembrane region" description="Helical" evidence="1">
    <location>
        <begin position="5"/>
        <end position="27"/>
    </location>
</feature>
<organism evidence="2 3">
    <name type="scientific">Bryocella elongata</name>
    <dbReference type="NCBI Taxonomy" id="863522"/>
    <lineage>
        <taxon>Bacteria</taxon>
        <taxon>Pseudomonadati</taxon>
        <taxon>Acidobacteriota</taxon>
        <taxon>Terriglobia</taxon>
        <taxon>Terriglobales</taxon>
        <taxon>Acidobacteriaceae</taxon>
        <taxon>Bryocella</taxon>
    </lineage>
</organism>
<dbReference type="RefSeq" id="WP_103935218.1">
    <property type="nucleotide sequence ID" value="NZ_FNVA01000009.1"/>
</dbReference>
<dbReference type="Proteomes" id="UP000236728">
    <property type="component" value="Unassembled WGS sequence"/>
</dbReference>
<keyword evidence="3" id="KW-1185">Reference proteome</keyword>
<reference evidence="2 3" key="1">
    <citation type="submission" date="2016-10" db="EMBL/GenBank/DDBJ databases">
        <authorList>
            <person name="de Groot N.N."/>
        </authorList>
    </citation>
    <scope>NUCLEOTIDE SEQUENCE [LARGE SCALE GENOMIC DNA]</scope>
    <source>
        <strain evidence="2 3">DSM 22489</strain>
    </source>
</reference>
<proteinExistence type="predicted"/>
<feature type="transmembrane region" description="Helical" evidence="1">
    <location>
        <begin position="90"/>
        <end position="113"/>
    </location>
</feature>
<evidence type="ECO:0000256" key="1">
    <source>
        <dbReference type="SAM" id="Phobius"/>
    </source>
</evidence>
<keyword evidence="1" id="KW-0812">Transmembrane</keyword>
<accession>A0A1H6CA41</accession>
<keyword evidence="1" id="KW-1133">Transmembrane helix</keyword>
<sequence>MVKRLLSFLGQFLGFCAFFFVGGYWAWVRLTLEMRAMEKGESAPPLIPLWLMHVNPTHDYVLNGLVFASVLLVILLLVQALRRRLGRCTAVTLAAFVLAFLLSLAFHSGFVILTPAS</sequence>
<keyword evidence="1" id="KW-0472">Membrane</keyword>
<gene>
    <name evidence="2" type="ORF">SAMN05421819_4384</name>
</gene>
<feature type="transmembrane region" description="Helical" evidence="1">
    <location>
        <begin position="60"/>
        <end position="78"/>
    </location>
</feature>
<evidence type="ECO:0000313" key="2">
    <source>
        <dbReference type="EMBL" id="SEG69830.1"/>
    </source>
</evidence>